<organism evidence="2 3">
    <name type="scientific">Aegilops tauschii subsp. strangulata</name>
    <name type="common">Goatgrass</name>
    <dbReference type="NCBI Taxonomy" id="200361"/>
    <lineage>
        <taxon>Eukaryota</taxon>
        <taxon>Viridiplantae</taxon>
        <taxon>Streptophyta</taxon>
        <taxon>Embryophyta</taxon>
        <taxon>Tracheophyta</taxon>
        <taxon>Spermatophyta</taxon>
        <taxon>Magnoliopsida</taxon>
        <taxon>Liliopsida</taxon>
        <taxon>Poales</taxon>
        <taxon>Poaceae</taxon>
        <taxon>BOP clade</taxon>
        <taxon>Pooideae</taxon>
        <taxon>Triticodae</taxon>
        <taxon>Triticeae</taxon>
        <taxon>Triticinae</taxon>
        <taxon>Aegilops</taxon>
    </lineage>
</organism>
<evidence type="ECO:0000259" key="1">
    <source>
        <dbReference type="Pfam" id="PF24289"/>
    </source>
</evidence>
<dbReference type="Proteomes" id="UP000015105">
    <property type="component" value="Chromosome 3D"/>
</dbReference>
<keyword evidence="3" id="KW-1185">Reference proteome</keyword>
<sequence length="87" mass="9993">AFIFQVVELDFLYPSEGVHKRWDSGYRITAVAATWDQTALILSVPRRKPTDETQETLRTSAFPSQHVKEKWSKNLYLASVCYGRTVS</sequence>
<name>A0A453FFC6_AEGTS</name>
<reference evidence="2" key="4">
    <citation type="submission" date="2019-03" db="UniProtKB">
        <authorList>
            <consortium name="EnsemblPlants"/>
        </authorList>
    </citation>
    <scope>IDENTIFICATION</scope>
</reference>
<feature type="domain" description="DUF7477" evidence="1">
    <location>
        <begin position="2"/>
        <end position="87"/>
    </location>
</feature>
<proteinExistence type="predicted"/>
<accession>A0A453FFC6</accession>
<dbReference type="AlphaFoldDB" id="A0A453FFC6"/>
<reference evidence="2" key="5">
    <citation type="journal article" date="2021" name="G3 (Bethesda)">
        <title>Aegilops tauschii genome assembly Aet v5.0 features greater sequence contiguity and improved annotation.</title>
        <authorList>
            <person name="Wang L."/>
            <person name="Zhu T."/>
            <person name="Rodriguez J.C."/>
            <person name="Deal K.R."/>
            <person name="Dubcovsky J."/>
            <person name="McGuire P.E."/>
            <person name="Lux T."/>
            <person name="Spannagl M."/>
            <person name="Mayer K.F.X."/>
            <person name="Baldrich P."/>
            <person name="Meyers B.C."/>
            <person name="Huo N."/>
            <person name="Gu Y.Q."/>
            <person name="Zhou H."/>
            <person name="Devos K.M."/>
            <person name="Bennetzen J.L."/>
            <person name="Unver T."/>
            <person name="Budak H."/>
            <person name="Gulick P.J."/>
            <person name="Galiba G."/>
            <person name="Kalapos B."/>
            <person name="Nelson D.R."/>
            <person name="Li P."/>
            <person name="You F.M."/>
            <person name="Luo M.C."/>
            <person name="Dvorak J."/>
        </authorList>
    </citation>
    <scope>NUCLEOTIDE SEQUENCE [LARGE SCALE GENOMIC DNA]</scope>
    <source>
        <strain evidence="2">cv. AL8/78</strain>
    </source>
</reference>
<reference evidence="3" key="1">
    <citation type="journal article" date="2014" name="Science">
        <title>Ancient hybridizations among the ancestral genomes of bread wheat.</title>
        <authorList>
            <consortium name="International Wheat Genome Sequencing Consortium,"/>
            <person name="Marcussen T."/>
            <person name="Sandve S.R."/>
            <person name="Heier L."/>
            <person name="Spannagl M."/>
            <person name="Pfeifer M."/>
            <person name="Jakobsen K.S."/>
            <person name="Wulff B.B."/>
            <person name="Steuernagel B."/>
            <person name="Mayer K.F."/>
            <person name="Olsen O.A."/>
        </authorList>
    </citation>
    <scope>NUCLEOTIDE SEQUENCE [LARGE SCALE GENOMIC DNA]</scope>
    <source>
        <strain evidence="3">cv. AL8/78</strain>
    </source>
</reference>
<dbReference type="Gramene" id="AET3Gv20659500.24">
    <property type="protein sequence ID" value="AET3Gv20659500.24"/>
    <property type="gene ID" value="AET3Gv20659500"/>
</dbReference>
<evidence type="ECO:0000313" key="2">
    <source>
        <dbReference type="EnsemblPlants" id="AET3Gv20659500.24"/>
    </source>
</evidence>
<reference evidence="3" key="2">
    <citation type="journal article" date="2017" name="Nat. Plants">
        <title>The Aegilops tauschii genome reveals multiple impacts of transposons.</title>
        <authorList>
            <person name="Zhao G."/>
            <person name="Zou C."/>
            <person name="Li K."/>
            <person name="Wang K."/>
            <person name="Li T."/>
            <person name="Gao L."/>
            <person name="Zhang X."/>
            <person name="Wang H."/>
            <person name="Yang Z."/>
            <person name="Liu X."/>
            <person name="Jiang W."/>
            <person name="Mao L."/>
            <person name="Kong X."/>
            <person name="Jiao Y."/>
            <person name="Jia J."/>
        </authorList>
    </citation>
    <scope>NUCLEOTIDE SEQUENCE [LARGE SCALE GENOMIC DNA]</scope>
    <source>
        <strain evidence="3">cv. AL8/78</strain>
    </source>
</reference>
<evidence type="ECO:0000313" key="3">
    <source>
        <dbReference type="Proteomes" id="UP000015105"/>
    </source>
</evidence>
<dbReference type="Pfam" id="PF24289">
    <property type="entry name" value="DUF7477"/>
    <property type="match status" value="1"/>
</dbReference>
<protein>
    <recommendedName>
        <fullName evidence="1">DUF7477 domain-containing protein</fullName>
    </recommendedName>
</protein>
<dbReference type="EnsemblPlants" id="AET3Gv20659500.24">
    <property type="protein sequence ID" value="AET3Gv20659500.24"/>
    <property type="gene ID" value="AET3Gv20659500"/>
</dbReference>
<dbReference type="InterPro" id="IPR055900">
    <property type="entry name" value="DUF7477"/>
</dbReference>
<reference evidence="2" key="3">
    <citation type="journal article" date="2017" name="Nature">
        <title>Genome sequence of the progenitor of the wheat D genome Aegilops tauschii.</title>
        <authorList>
            <person name="Luo M.C."/>
            <person name="Gu Y.Q."/>
            <person name="Puiu D."/>
            <person name="Wang H."/>
            <person name="Twardziok S.O."/>
            <person name="Deal K.R."/>
            <person name="Huo N."/>
            <person name="Zhu T."/>
            <person name="Wang L."/>
            <person name="Wang Y."/>
            <person name="McGuire P.E."/>
            <person name="Liu S."/>
            <person name="Long H."/>
            <person name="Ramasamy R.K."/>
            <person name="Rodriguez J.C."/>
            <person name="Van S.L."/>
            <person name="Yuan L."/>
            <person name="Wang Z."/>
            <person name="Xia Z."/>
            <person name="Xiao L."/>
            <person name="Anderson O.D."/>
            <person name="Ouyang S."/>
            <person name="Liang Y."/>
            <person name="Zimin A.V."/>
            <person name="Pertea G."/>
            <person name="Qi P."/>
            <person name="Bennetzen J.L."/>
            <person name="Dai X."/>
            <person name="Dawson M.W."/>
            <person name="Muller H.G."/>
            <person name="Kugler K."/>
            <person name="Rivarola-Duarte L."/>
            <person name="Spannagl M."/>
            <person name="Mayer K.F.X."/>
            <person name="Lu F.H."/>
            <person name="Bevan M.W."/>
            <person name="Leroy P."/>
            <person name="Li P."/>
            <person name="You F.M."/>
            <person name="Sun Q."/>
            <person name="Liu Z."/>
            <person name="Lyons E."/>
            <person name="Wicker T."/>
            <person name="Salzberg S.L."/>
            <person name="Devos K.M."/>
            <person name="Dvorak J."/>
        </authorList>
    </citation>
    <scope>NUCLEOTIDE SEQUENCE [LARGE SCALE GENOMIC DNA]</scope>
    <source>
        <strain evidence="2">cv. AL8/78</strain>
    </source>
</reference>